<evidence type="ECO:0000256" key="1">
    <source>
        <dbReference type="SAM" id="MobiDB-lite"/>
    </source>
</evidence>
<sequence length="503" mass="57662">MDERDELEMDEDMLEEEIEVEEEEAEEGEAEASESAELWELDEVDCLWPWERWQSALDPGHFLQRCLLEVDGGAWNWGWVHEEVQEFLSCYSHALVALPRDHGKTTQVCGRLVWELGRSSELRIKVVCATEGIATERGRLLREWLEREEGPRVEVFPDLRPAHPWRSRTLQVERWTRVLGPSVSTFGVGGGSTGTRADLLVCDDIVDVRAIRSRVVREWVCSYFHENLLNLLEPEGRCWLLFTPWHRDDLGARLQKSLMYGLLRRAVTHAFEPVWPGRWDSQRLQARRLEVGNTAFGRGYRLVPIPEGETLLRAEWVRYWEEPAPLEQVILAVDPAVSRSEAADRSALVVLGRVRRHDPHLPWSEGVEVRVLACTARRVDAPGLLQLLDQWDQQWHPSVILFESNAAFAGLRDLMVQHSLFGGRLKSIVHHADKASRFAAFSVAVENGIFRLQGDGHGQPVITQRELYDEMISFPCGEYDDLLDAAAMGCSYLLHRPEPRCWV</sequence>
<comment type="caution">
    <text evidence="2">The sequence shown here is derived from an EMBL/GenBank/DDBJ whole genome shotgun (WGS) entry which is preliminary data.</text>
</comment>
<dbReference type="AlphaFoldDB" id="A0A7V9ACD8"/>
<dbReference type="Gene3D" id="3.30.420.240">
    <property type="match status" value="1"/>
</dbReference>
<dbReference type="RefSeq" id="WP_194538132.1">
    <property type="nucleotide sequence ID" value="NZ_JACEFB010000007.1"/>
</dbReference>
<name>A0A7V9ACD8_9BACT</name>
<evidence type="ECO:0008006" key="4">
    <source>
        <dbReference type="Google" id="ProtNLM"/>
    </source>
</evidence>
<dbReference type="EMBL" id="JACEFB010000007">
    <property type="protein sequence ID" value="MBA2226687.1"/>
    <property type="molecule type" value="Genomic_DNA"/>
</dbReference>
<gene>
    <name evidence="2" type="ORF">H0921_11000</name>
</gene>
<keyword evidence="3" id="KW-1185">Reference proteome</keyword>
<feature type="region of interest" description="Disordered" evidence="1">
    <location>
        <begin position="1"/>
        <end position="35"/>
    </location>
</feature>
<accession>A0A7V9ACD8</accession>
<dbReference type="Proteomes" id="UP000542342">
    <property type="component" value="Unassembled WGS sequence"/>
</dbReference>
<proteinExistence type="predicted"/>
<evidence type="ECO:0000313" key="2">
    <source>
        <dbReference type="EMBL" id="MBA2226687.1"/>
    </source>
</evidence>
<protein>
    <recommendedName>
        <fullName evidence="4">Terminase large subunit gp17-like C-terminal domain-containing protein</fullName>
    </recommendedName>
</protein>
<organism evidence="2 3">
    <name type="scientific">Thermogemmata fonticola</name>
    <dbReference type="NCBI Taxonomy" id="2755323"/>
    <lineage>
        <taxon>Bacteria</taxon>
        <taxon>Pseudomonadati</taxon>
        <taxon>Planctomycetota</taxon>
        <taxon>Planctomycetia</taxon>
        <taxon>Gemmatales</taxon>
        <taxon>Gemmataceae</taxon>
        <taxon>Thermogemmata</taxon>
    </lineage>
</organism>
<evidence type="ECO:0000313" key="3">
    <source>
        <dbReference type="Proteomes" id="UP000542342"/>
    </source>
</evidence>
<reference evidence="2 3" key="1">
    <citation type="submission" date="2020-07" db="EMBL/GenBank/DDBJ databases">
        <title>Thermogemmata thermophila gen. nov., sp. nov., a novel moderate thermophilic planctomycete from a Kamchatka hot spring.</title>
        <authorList>
            <person name="Elcheninov A.G."/>
            <person name="Podosokorskaya O.A."/>
            <person name="Kovaleva O.L."/>
            <person name="Novikov A."/>
            <person name="Bonch-Osmolovskaya E.A."/>
            <person name="Toshchakov S.V."/>
            <person name="Kublanov I.V."/>
        </authorList>
    </citation>
    <scope>NUCLEOTIDE SEQUENCE [LARGE SCALE GENOMIC DNA]</scope>
    <source>
        <strain evidence="2 3">2918</strain>
    </source>
</reference>